<dbReference type="EMBL" id="JAOH01000002">
    <property type="protein sequence ID" value="EUA62890.1"/>
    <property type="molecule type" value="Genomic_DNA"/>
</dbReference>
<protein>
    <submittedName>
        <fullName evidence="1">Uncharacterized protein</fullName>
    </submittedName>
</protein>
<evidence type="ECO:0000313" key="1">
    <source>
        <dbReference type="EMBL" id="EUA62890.1"/>
    </source>
</evidence>
<name>A0A829QJW1_9MYCO</name>
<dbReference type="Proteomes" id="UP000021210">
    <property type="component" value="Unassembled WGS sequence"/>
</dbReference>
<gene>
    <name evidence="1" type="ORF">I542_3045</name>
</gene>
<proteinExistence type="predicted"/>
<dbReference type="AlphaFoldDB" id="A0A829QJW1"/>
<comment type="caution">
    <text evidence="1">The sequence shown here is derived from an EMBL/GenBank/DDBJ whole genome shotgun (WGS) entry which is preliminary data.</text>
</comment>
<accession>A0A829QJW1</accession>
<reference evidence="1 2" key="1">
    <citation type="submission" date="2013-12" db="EMBL/GenBank/DDBJ databases">
        <authorList>
            <person name="Zelazny A."/>
            <person name="Olivier K."/>
            <person name="Holland S."/>
            <person name="Lenaerts A."/>
            <person name="Ordway D."/>
            <person name="DeGroote M.A."/>
            <person name="Parker T."/>
            <person name="Sizemore C."/>
            <person name="Tallon L.J."/>
            <person name="Sadzewicz L.K."/>
            <person name="Sengamalay N."/>
            <person name="Fraser C.M."/>
            <person name="Hine E."/>
            <person name="Shefchek K.A."/>
            <person name="Das S.P."/>
            <person name="Tettelin H."/>
        </authorList>
    </citation>
    <scope>NUCLEOTIDE SEQUENCE [LARGE SCALE GENOMIC DNA]</scope>
    <source>
        <strain evidence="1 2">1948</strain>
    </source>
</reference>
<sequence length="43" mass="4539">MNQIETPASTVTSPMRQAVGATNASGWTLGLFPSSEYKGIEIP</sequence>
<organism evidence="1 2">
    <name type="scientific">Mycobacteroides abscessus 1948</name>
    <dbReference type="NCBI Taxonomy" id="1299323"/>
    <lineage>
        <taxon>Bacteria</taxon>
        <taxon>Bacillati</taxon>
        <taxon>Actinomycetota</taxon>
        <taxon>Actinomycetes</taxon>
        <taxon>Mycobacteriales</taxon>
        <taxon>Mycobacteriaceae</taxon>
        <taxon>Mycobacteroides</taxon>
        <taxon>Mycobacteroides abscessus</taxon>
    </lineage>
</organism>
<evidence type="ECO:0000313" key="2">
    <source>
        <dbReference type="Proteomes" id="UP000021210"/>
    </source>
</evidence>